<keyword evidence="2" id="KW-0812">Transmembrane</keyword>
<gene>
    <name evidence="2" type="ORF">ODI_04172</name>
    <name evidence="3" type="ORF">ODI_R0374</name>
</gene>
<reference evidence="3 4" key="2">
    <citation type="submission" date="2017-08" db="EMBL/GenBank/DDBJ databases">
        <authorList>
            <person name="de Groot N.N."/>
        </authorList>
    </citation>
    <scope>NUCLEOTIDE SEQUENCE [LARGE SCALE GENOMIC DNA]</scope>
    <source>
        <strain evidence="3">Orrdi1</strain>
    </source>
</reference>
<dbReference type="EMBL" id="LT907988">
    <property type="protein sequence ID" value="SOE46610.1"/>
    <property type="molecule type" value="Genomic_DNA"/>
</dbReference>
<accession>A0A1C3K4G7</accession>
<evidence type="ECO:0000313" key="3">
    <source>
        <dbReference type="EMBL" id="SOE46610.1"/>
    </source>
</evidence>
<reference evidence="2 4" key="1">
    <citation type="submission" date="2016-06" db="EMBL/GenBank/DDBJ databases">
        <authorList>
            <person name="Kjaerup R.B."/>
            <person name="Dalgaard T.S."/>
            <person name="Juul-Madsen H.R."/>
        </authorList>
    </citation>
    <scope>NUCLEOTIDE SEQUENCE [LARGE SCALE GENOMIC DNA]</scope>
    <source>
        <strain evidence="2">Orrdi1</strain>
    </source>
</reference>
<organism evidence="2 4">
    <name type="scientific">Orrella dioscoreae</name>
    <dbReference type="NCBI Taxonomy" id="1851544"/>
    <lineage>
        <taxon>Bacteria</taxon>
        <taxon>Pseudomonadati</taxon>
        <taxon>Pseudomonadota</taxon>
        <taxon>Betaproteobacteria</taxon>
        <taxon>Burkholderiales</taxon>
        <taxon>Alcaligenaceae</taxon>
        <taxon>Orrella</taxon>
    </lineage>
</organism>
<keyword evidence="2" id="KW-0472">Membrane</keyword>
<dbReference type="STRING" id="1851544.ODI_04172"/>
<dbReference type="KEGG" id="odi:ODI_R0374"/>
<keyword evidence="4" id="KW-1185">Reference proteome</keyword>
<dbReference type="RefSeq" id="WP_067756078.1">
    <property type="nucleotide sequence ID" value="NZ_LT907988.1"/>
</dbReference>
<dbReference type="Proteomes" id="UP000078558">
    <property type="component" value="Chromosome I"/>
</dbReference>
<sequence>MTPRASLYEQLLGPRYALLPAAVRRFHSLQGQHTLGGHIVVDGAESAIGRLLMRAMGFPPTSMARPLRFELDATPDREIWTRHMLARHTVTTLVLRDNHLVESFGPLRLRYEVEADATGLRMRAGRASLLGIPLPGFLTPRIETSEREADGRYAFDIRANWPGTRRLIAYRGTVDLDRPPVQR</sequence>
<evidence type="ECO:0000313" key="2">
    <source>
        <dbReference type="EMBL" id="SBT26399.1"/>
    </source>
</evidence>
<dbReference type="EMBL" id="FLRC01000033">
    <property type="protein sequence ID" value="SBT26399.1"/>
    <property type="molecule type" value="Genomic_DNA"/>
</dbReference>
<dbReference type="InterPro" id="IPR025311">
    <property type="entry name" value="DUF4166"/>
</dbReference>
<proteinExistence type="predicted"/>
<dbReference type="Pfam" id="PF13761">
    <property type="entry name" value="DUF4166"/>
    <property type="match status" value="1"/>
</dbReference>
<dbReference type="AlphaFoldDB" id="A0A1C3K4G7"/>
<protein>
    <submittedName>
        <fullName evidence="2 3">Transmembrane protein</fullName>
    </submittedName>
</protein>
<dbReference type="OrthoDB" id="528778at2"/>
<evidence type="ECO:0000259" key="1">
    <source>
        <dbReference type="Pfam" id="PF13761"/>
    </source>
</evidence>
<evidence type="ECO:0000313" key="4">
    <source>
        <dbReference type="Proteomes" id="UP000078558"/>
    </source>
</evidence>
<name>A0A1C3K4G7_9BURK</name>
<feature type="domain" description="DUF4166" evidence="1">
    <location>
        <begin position="19"/>
        <end position="173"/>
    </location>
</feature>